<protein>
    <submittedName>
        <fullName evidence="1">Uncharacterized protein</fullName>
    </submittedName>
</protein>
<sequence length="53" mass="6198">MTDPWKLETTYMTLAYKDEDFLVDHNSISPWGILKDVPVKVNYLLIPVDFVII</sequence>
<evidence type="ECO:0000313" key="2">
    <source>
        <dbReference type="Proteomes" id="UP000265520"/>
    </source>
</evidence>
<organism evidence="1 2">
    <name type="scientific">Trifolium medium</name>
    <dbReference type="NCBI Taxonomy" id="97028"/>
    <lineage>
        <taxon>Eukaryota</taxon>
        <taxon>Viridiplantae</taxon>
        <taxon>Streptophyta</taxon>
        <taxon>Embryophyta</taxon>
        <taxon>Tracheophyta</taxon>
        <taxon>Spermatophyta</taxon>
        <taxon>Magnoliopsida</taxon>
        <taxon>eudicotyledons</taxon>
        <taxon>Gunneridae</taxon>
        <taxon>Pentapetalae</taxon>
        <taxon>rosids</taxon>
        <taxon>fabids</taxon>
        <taxon>Fabales</taxon>
        <taxon>Fabaceae</taxon>
        <taxon>Papilionoideae</taxon>
        <taxon>50 kb inversion clade</taxon>
        <taxon>NPAAA clade</taxon>
        <taxon>Hologalegina</taxon>
        <taxon>IRL clade</taxon>
        <taxon>Trifolieae</taxon>
        <taxon>Trifolium</taxon>
    </lineage>
</organism>
<keyword evidence="2" id="KW-1185">Reference proteome</keyword>
<reference evidence="1 2" key="1">
    <citation type="journal article" date="2018" name="Front. Plant Sci.">
        <title>Red Clover (Trifolium pratense) and Zigzag Clover (T. medium) - A Picture of Genomic Similarities and Differences.</title>
        <authorList>
            <person name="Dluhosova J."/>
            <person name="Istvanek J."/>
            <person name="Nedelnik J."/>
            <person name="Repkova J."/>
        </authorList>
    </citation>
    <scope>NUCLEOTIDE SEQUENCE [LARGE SCALE GENOMIC DNA]</scope>
    <source>
        <strain evidence="2">cv. 10/8</strain>
        <tissue evidence="1">Leaf</tissue>
    </source>
</reference>
<evidence type="ECO:0000313" key="1">
    <source>
        <dbReference type="EMBL" id="MCI72047.1"/>
    </source>
</evidence>
<dbReference type="AlphaFoldDB" id="A0A392UH75"/>
<feature type="non-terminal residue" evidence="1">
    <location>
        <position position="53"/>
    </location>
</feature>
<dbReference type="EMBL" id="LXQA010809405">
    <property type="protein sequence ID" value="MCI72047.1"/>
    <property type="molecule type" value="Genomic_DNA"/>
</dbReference>
<proteinExistence type="predicted"/>
<comment type="caution">
    <text evidence="1">The sequence shown here is derived from an EMBL/GenBank/DDBJ whole genome shotgun (WGS) entry which is preliminary data.</text>
</comment>
<accession>A0A392UH75</accession>
<dbReference type="Proteomes" id="UP000265520">
    <property type="component" value="Unassembled WGS sequence"/>
</dbReference>
<name>A0A392UH75_9FABA</name>